<feature type="transmembrane region" description="Helical" evidence="8">
    <location>
        <begin position="199"/>
        <end position="218"/>
    </location>
</feature>
<protein>
    <recommendedName>
        <fullName evidence="9">G-protein coupled receptors family 1 profile domain-containing protein</fullName>
    </recommendedName>
</protein>
<dbReference type="PANTHER" id="PTHR24243">
    <property type="entry name" value="G-PROTEIN COUPLED RECEPTOR"/>
    <property type="match status" value="1"/>
</dbReference>
<dbReference type="AlphaFoldDB" id="A0A9X6NHU2"/>
<evidence type="ECO:0000256" key="7">
    <source>
        <dbReference type="ARBA" id="ARBA00023224"/>
    </source>
</evidence>
<feature type="transmembrane region" description="Helical" evidence="8">
    <location>
        <begin position="25"/>
        <end position="50"/>
    </location>
</feature>
<sequence>MELNVTSNLTSSKGTINATVKSHELLWWTASILGLNFAGALANILLLLVMTVYKPLRQSSSCALLVHCIVIDLYQTVVAVPAQIIPVYMGPTHSLPTFYCRTLPLLVFSTSWASMHASCALAMHRLVATVLPHRYAAFTKRSSLALMILVPWVLSLCIAMFPTVEYGMKVVVSPVNGGCTTVAVGTQTVFTMYTVIGTYLPTVVIGLCYMGILLKSLMEMHDSSRSTSQATALRRRSEISLTLFVSFLWHCITLYPMMIAVTFYPGVYSRNVQLQLALKGMINVFSAVNPVFYWTSSRLFQNGLKEVLGCRWTWAQARSRISPVSK</sequence>
<feature type="transmembrane region" description="Helical" evidence="8">
    <location>
        <begin position="105"/>
        <end position="123"/>
    </location>
</feature>
<feature type="transmembrane region" description="Helical" evidence="8">
    <location>
        <begin position="144"/>
        <end position="164"/>
    </location>
</feature>
<keyword evidence="5 8" id="KW-0472">Membrane</keyword>
<evidence type="ECO:0000256" key="6">
    <source>
        <dbReference type="ARBA" id="ARBA00023170"/>
    </source>
</evidence>
<evidence type="ECO:0000256" key="8">
    <source>
        <dbReference type="SAM" id="Phobius"/>
    </source>
</evidence>
<name>A0A9X6NHU2_HYPEX</name>
<evidence type="ECO:0000256" key="5">
    <source>
        <dbReference type="ARBA" id="ARBA00023136"/>
    </source>
</evidence>
<gene>
    <name evidence="10" type="ORF">BV898_18735</name>
</gene>
<evidence type="ECO:0000313" key="10">
    <source>
        <dbReference type="EMBL" id="OWA54327.1"/>
    </source>
</evidence>
<evidence type="ECO:0000259" key="9">
    <source>
        <dbReference type="PROSITE" id="PS50262"/>
    </source>
</evidence>
<dbReference type="SUPFAM" id="SSF81321">
    <property type="entry name" value="Family A G protein-coupled receptor-like"/>
    <property type="match status" value="1"/>
</dbReference>
<keyword evidence="11" id="KW-1185">Reference proteome</keyword>
<proteinExistence type="predicted"/>
<dbReference type="EMBL" id="MTYJ01000393">
    <property type="protein sequence ID" value="OWA54327.1"/>
    <property type="molecule type" value="Genomic_DNA"/>
</dbReference>
<dbReference type="Pfam" id="PF00001">
    <property type="entry name" value="7tm_1"/>
    <property type="match status" value="1"/>
</dbReference>
<dbReference type="InterPro" id="IPR000276">
    <property type="entry name" value="GPCR_Rhodpsn"/>
</dbReference>
<evidence type="ECO:0000313" key="11">
    <source>
        <dbReference type="Proteomes" id="UP000192578"/>
    </source>
</evidence>
<dbReference type="InterPro" id="IPR017452">
    <property type="entry name" value="GPCR_Rhodpsn_7TM"/>
</dbReference>
<dbReference type="CDD" id="cd00637">
    <property type="entry name" value="7tm_classA_rhodopsin-like"/>
    <property type="match status" value="1"/>
</dbReference>
<reference evidence="11" key="1">
    <citation type="submission" date="2017-01" db="EMBL/GenBank/DDBJ databases">
        <title>Comparative genomics of anhydrobiosis in the tardigrade Hypsibius dujardini.</title>
        <authorList>
            <person name="Yoshida Y."/>
            <person name="Koutsovoulos G."/>
            <person name="Laetsch D."/>
            <person name="Stevens L."/>
            <person name="Kumar S."/>
            <person name="Horikawa D."/>
            <person name="Ishino K."/>
            <person name="Komine S."/>
            <person name="Tomita M."/>
            <person name="Blaxter M."/>
            <person name="Arakawa K."/>
        </authorList>
    </citation>
    <scope>NUCLEOTIDE SEQUENCE [LARGE SCALE GENOMIC DNA]</scope>
    <source>
        <strain evidence="11">Z151</strain>
    </source>
</reference>
<evidence type="ECO:0000256" key="4">
    <source>
        <dbReference type="ARBA" id="ARBA00023040"/>
    </source>
</evidence>
<keyword evidence="4" id="KW-0297">G-protein coupled receptor</keyword>
<comment type="caution">
    <text evidence="10">The sequence shown here is derived from an EMBL/GenBank/DDBJ whole genome shotgun (WGS) entry which is preliminary data.</text>
</comment>
<dbReference type="GO" id="GO:0004930">
    <property type="term" value="F:G protein-coupled receptor activity"/>
    <property type="evidence" value="ECO:0007669"/>
    <property type="project" value="UniProtKB-KW"/>
</dbReference>
<keyword evidence="3 8" id="KW-1133">Transmembrane helix</keyword>
<feature type="domain" description="G-protein coupled receptors family 1 profile" evidence="9">
    <location>
        <begin position="42"/>
        <end position="293"/>
    </location>
</feature>
<evidence type="ECO:0000256" key="2">
    <source>
        <dbReference type="ARBA" id="ARBA00022692"/>
    </source>
</evidence>
<accession>A0A9X6NHU2</accession>
<feature type="transmembrane region" description="Helical" evidence="8">
    <location>
        <begin position="276"/>
        <end position="295"/>
    </location>
</feature>
<keyword evidence="7" id="KW-0807">Transducer</keyword>
<evidence type="ECO:0000256" key="3">
    <source>
        <dbReference type="ARBA" id="ARBA00022989"/>
    </source>
</evidence>
<dbReference type="GO" id="GO:0005886">
    <property type="term" value="C:plasma membrane"/>
    <property type="evidence" value="ECO:0007669"/>
    <property type="project" value="TreeGrafter"/>
</dbReference>
<feature type="transmembrane region" description="Helical" evidence="8">
    <location>
        <begin position="62"/>
        <end position="85"/>
    </location>
</feature>
<dbReference type="Gene3D" id="1.20.1070.10">
    <property type="entry name" value="Rhodopsin 7-helix transmembrane proteins"/>
    <property type="match status" value="1"/>
</dbReference>
<keyword evidence="2 8" id="KW-0812">Transmembrane</keyword>
<evidence type="ECO:0000256" key="1">
    <source>
        <dbReference type="ARBA" id="ARBA00004141"/>
    </source>
</evidence>
<dbReference type="Proteomes" id="UP000192578">
    <property type="component" value="Unassembled WGS sequence"/>
</dbReference>
<dbReference type="PANTHER" id="PTHR24243:SF233">
    <property type="entry name" value="THYROTROPIN-RELEASING HORMONE RECEPTOR"/>
    <property type="match status" value="1"/>
</dbReference>
<comment type="subcellular location">
    <subcellularLocation>
        <location evidence="1">Membrane</location>
        <topology evidence="1">Multi-pass membrane protein</topology>
    </subcellularLocation>
</comment>
<organism evidence="10 11">
    <name type="scientific">Hypsibius exemplaris</name>
    <name type="common">Freshwater tardigrade</name>
    <dbReference type="NCBI Taxonomy" id="2072580"/>
    <lineage>
        <taxon>Eukaryota</taxon>
        <taxon>Metazoa</taxon>
        <taxon>Ecdysozoa</taxon>
        <taxon>Tardigrada</taxon>
        <taxon>Eutardigrada</taxon>
        <taxon>Parachela</taxon>
        <taxon>Hypsibioidea</taxon>
        <taxon>Hypsibiidae</taxon>
        <taxon>Hypsibius</taxon>
    </lineage>
</organism>
<feature type="transmembrane region" description="Helical" evidence="8">
    <location>
        <begin position="239"/>
        <end position="264"/>
    </location>
</feature>
<keyword evidence="6" id="KW-0675">Receptor</keyword>
<dbReference type="PROSITE" id="PS50262">
    <property type="entry name" value="G_PROTEIN_RECEP_F1_2"/>
    <property type="match status" value="1"/>
</dbReference>